<dbReference type="Proteomes" id="UP000017559">
    <property type="component" value="Unassembled WGS sequence"/>
</dbReference>
<keyword evidence="3" id="KW-1185">Reference proteome</keyword>
<dbReference type="KEGG" id="mrr:Moror_15429"/>
<evidence type="ECO:0000313" key="2">
    <source>
        <dbReference type="EMBL" id="ESK80850.1"/>
    </source>
</evidence>
<feature type="region of interest" description="Disordered" evidence="1">
    <location>
        <begin position="70"/>
        <end position="92"/>
    </location>
</feature>
<dbReference type="EMBL" id="AWSO01002916">
    <property type="protein sequence ID" value="ESK80850.1"/>
    <property type="molecule type" value="Genomic_DNA"/>
</dbReference>
<protein>
    <submittedName>
        <fullName evidence="2">Uncharacterized protein</fullName>
    </submittedName>
</protein>
<feature type="compositionally biased region" description="Polar residues" evidence="1">
    <location>
        <begin position="38"/>
        <end position="48"/>
    </location>
</feature>
<reference evidence="2 3" key="1">
    <citation type="journal article" date="2014" name="BMC Genomics">
        <title>Genome and secretome analysis of the hemibiotrophic fungal pathogen, Moniliophthora roreri, which causes frosty pod rot disease of cacao: mechanisms of the biotrophic and necrotrophic phases.</title>
        <authorList>
            <person name="Meinhardt L.W."/>
            <person name="Costa G.G.L."/>
            <person name="Thomazella D.P.T."/>
            <person name="Teixeira P.J.P.L."/>
            <person name="Carazzolle M.F."/>
            <person name="Schuster S.C."/>
            <person name="Carlson J.E."/>
            <person name="Guiltinan M.J."/>
            <person name="Mieczkowski P."/>
            <person name="Farmer A."/>
            <person name="Ramaraj T."/>
            <person name="Crozier J."/>
            <person name="Davis R.E."/>
            <person name="Shao J."/>
            <person name="Melnick R.L."/>
            <person name="Pereira G.A.G."/>
            <person name="Bailey B.A."/>
        </authorList>
    </citation>
    <scope>NUCLEOTIDE SEQUENCE [LARGE SCALE GENOMIC DNA]</scope>
    <source>
        <strain evidence="2 3">MCA 2997</strain>
    </source>
</reference>
<accession>V2WKW5</accession>
<feature type="region of interest" description="Disordered" evidence="1">
    <location>
        <begin position="1"/>
        <end position="55"/>
    </location>
</feature>
<evidence type="ECO:0000313" key="3">
    <source>
        <dbReference type="Proteomes" id="UP000017559"/>
    </source>
</evidence>
<name>V2WKW5_MONRO</name>
<dbReference type="HOGENOM" id="CLU_2413783_0_0_1"/>
<dbReference type="AlphaFoldDB" id="V2WKW5"/>
<proteinExistence type="predicted"/>
<gene>
    <name evidence="2" type="ORF">Moror_15429</name>
</gene>
<sequence length="92" mass="9902">MPATPPVDLKKENQPDGKKHKARVNNIDSAVTKHAQAETVTNTASSMDQPALAPKHSACLTKSMAPNYMPQLHVNKGKTGKSNAKNRQKGTN</sequence>
<evidence type="ECO:0000256" key="1">
    <source>
        <dbReference type="SAM" id="MobiDB-lite"/>
    </source>
</evidence>
<organism evidence="2 3">
    <name type="scientific">Moniliophthora roreri (strain MCA 2997)</name>
    <name type="common">Cocoa frosty pod rot fungus</name>
    <name type="synonym">Crinipellis roreri</name>
    <dbReference type="NCBI Taxonomy" id="1381753"/>
    <lineage>
        <taxon>Eukaryota</taxon>
        <taxon>Fungi</taxon>
        <taxon>Dikarya</taxon>
        <taxon>Basidiomycota</taxon>
        <taxon>Agaricomycotina</taxon>
        <taxon>Agaricomycetes</taxon>
        <taxon>Agaricomycetidae</taxon>
        <taxon>Agaricales</taxon>
        <taxon>Marasmiineae</taxon>
        <taxon>Marasmiaceae</taxon>
        <taxon>Moniliophthora</taxon>
    </lineage>
</organism>
<feature type="compositionally biased region" description="Basic residues" evidence="1">
    <location>
        <begin position="75"/>
        <end position="92"/>
    </location>
</feature>
<feature type="compositionally biased region" description="Basic and acidic residues" evidence="1">
    <location>
        <begin position="8"/>
        <end position="17"/>
    </location>
</feature>
<comment type="caution">
    <text evidence="2">The sequence shown here is derived from an EMBL/GenBank/DDBJ whole genome shotgun (WGS) entry which is preliminary data.</text>
</comment>